<accession>B7VMG2</accession>
<sequence>MRLFLYLVKVILCFACLSILVVYIEKLMVCIENLEEVSMSKKMILGIVLVITIVLLGVNFGQYLTLENAKAQQAVLNDYIESNFIAAAAIYFVAYVMITAFSIPGAAVVTLLGAALFGFWNSLLLVSFASAIGATLAFLSSRYLLRDWIQTKFGDKLATINKGVEKDGAFYLFSLRLIPVFPFFLINLLMGLTPMSVSRYYITSQIGMLPGTAVFLNAGTQLAEIDSLSGIVSPSVLLSFALLGVFPIIAKWLMNKFRSAPVAE</sequence>
<comment type="subcellular location">
    <subcellularLocation>
        <location evidence="1 6">Cell membrane</location>
        <topology evidence="1 6">Multi-pass membrane protein</topology>
    </subcellularLocation>
</comment>
<comment type="similarity">
    <text evidence="6">Belongs to the TVP38/TMEM64 family.</text>
</comment>
<feature type="transmembrane region" description="Helical" evidence="6">
    <location>
        <begin position="124"/>
        <end position="145"/>
    </location>
</feature>
<protein>
    <recommendedName>
        <fullName evidence="6">TVP38/TMEM64 family membrane protein</fullName>
    </recommendedName>
</protein>
<proteinExistence type="inferred from homology"/>
<evidence type="ECO:0000256" key="4">
    <source>
        <dbReference type="ARBA" id="ARBA00022989"/>
    </source>
</evidence>
<evidence type="ECO:0000256" key="2">
    <source>
        <dbReference type="ARBA" id="ARBA00022475"/>
    </source>
</evidence>
<dbReference type="Proteomes" id="UP000009100">
    <property type="component" value="Chromosome 1"/>
</dbReference>
<name>B7VMG2_VIBA3</name>
<evidence type="ECO:0000313" key="8">
    <source>
        <dbReference type="EMBL" id="CAV18198.1"/>
    </source>
</evidence>
<feature type="transmembrane region" description="Helical" evidence="6">
    <location>
        <begin position="44"/>
        <end position="64"/>
    </location>
</feature>
<dbReference type="GO" id="GO:0005886">
    <property type="term" value="C:plasma membrane"/>
    <property type="evidence" value="ECO:0007669"/>
    <property type="project" value="UniProtKB-SubCell"/>
</dbReference>
<organism evidence="8 9">
    <name type="scientific">Vibrio atlanticus (strain LGP32)</name>
    <name type="common">Vibrio splendidus (strain Mel32)</name>
    <dbReference type="NCBI Taxonomy" id="575788"/>
    <lineage>
        <taxon>Bacteria</taxon>
        <taxon>Pseudomonadati</taxon>
        <taxon>Pseudomonadota</taxon>
        <taxon>Gammaproteobacteria</taxon>
        <taxon>Vibrionales</taxon>
        <taxon>Vibrionaceae</taxon>
        <taxon>Vibrio</taxon>
    </lineage>
</organism>
<dbReference type="eggNOG" id="COG0398">
    <property type="taxonomic scope" value="Bacteria"/>
</dbReference>
<dbReference type="AlphaFoldDB" id="B7VMG2"/>
<keyword evidence="4 6" id="KW-1133">Transmembrane helix</keyword>
<reference evidence="8 9" key="1">
    <citation type="submission" date="2009-02" db="EMBL/GenBank/DDBJ databases">
        <title>Vibrio splendidus str. LGP32 complete genome.</title>
        <authorList>
            <person name="Mazel D."/>
            <person name="Le Roux F."/>
        </authorList>
    </citation>
    <scope>NUCLEOTIDE SEQUENCE [LARGE SCALE GENOMIC DNA]</scope>
    <source>
        <strain evidence="8 9">LGP32</strain>
    </source>
</reference>
<feature type="transmembrane region" description="Helical" evidence="6">
    <location>
        <begin position="169"/>
        <end position="188"/>
    </location>
</feature>
<feature type="transmembrane region" description="Helical" evidence="6">
    <location>
        <begin position="6"/>
        <end position="24"/>
    </location>
</feature>
<dbReference type="HOGENOM" id="CLU_038944_7_1_6"/>
<evidence type="ECO:0000256" key="1">
    <source>
        <dbReference type="ARBA" id="ARBA00004651"/>
    </source>
</evidence>
<dbReference type="STRING" id="575788.VS_1086"/>
<dbReference type="PANTHER" id="PTHR12677:SF59">
    <property type="entry name" value="GOLGI APPARATUS MEMBRANE PROTEIN TVP38-RELATED"/>
    <property type="match status" value="1"/>
</dbReference>
<keyword evidence="5 6" id="KW-0472">Membrane</keyword>
<feature type="domain" description="VTT" evidence="7">
    <location>
        <begin position="107"/>
        <end position="220"/>
    </location>
</feature>
<feature type="transmembrane region" description="Helical" evidence="6">
    <location>
        <begin position="231"/>
        <end position="250"/>
    </location>
</feature>
<feature type="transmembrane region" description="Helical" evidence="6">
    <location>
        <begin position="200"/>
        <end position="219"/>
    </location>
</feature>
<evidence type="ECO:0000256" key="6">
    <source>
        <dbReference type="RuleBase" id="RU366058"/>
    </source>
</evidence>
<dbReference type="KEGG" id="vsp:VS_1086"/>
<keyword evidence="3 6" id="KW-0812">Transmembrane</keyword>
<keyword evidence="2 6" id="KW-1003">Cell membrane</keyword>
<dbReference type="InterPro" id="IPR015414">
    <property type="entry name" value="TMEM64"/>
</dbReference>
<evidence type="ECO:0000256" key="3">
    <source>
        <dbReference type="ARBA" id="ARBA00022692"/>
    </source>
</evidence>
<evidence type="ECO:0000313" key="9">
    <source>
        <dbReference type="Proteomes" id="UP000009100"/>
    </source>
</evidence>
<evidence type="ECO:0000259" key="7">
    <source>
        <dbReference type="Pfam" id="PF09335"/>
    </source>
</evidence>
<dbReference type="InterPro" id="IPR032816">
    <property type="entry name" value="VTT_dom"/>
</dbReference>
<dbReference type="EMBL" id="FM954972">
    <property type="protein sequence ID" value="CAV18198.1"/>
    <property type="molecule type" value="Genomic_DNA"/>
</dbReference>
<comment type="caution">
    <text evidence="6">Lacks conserved residue(s) required for the propagation of feature annotation.</text>
</comment>
<dbReference type="Pfam" id="PF09335">
    <property type="entry name" value="VTT_dom"/>
    <property type="match status" value="1"/>
</dbReference>
<feature type="transmembrane region" description="Helical" evidence="6">
    <location>
        <begin position="84"/>
        <end position="117"/>
    </location>
</feature>
<evidence type="ECO:0000256" key="5">
    <source>
        <dbReference type="ARBA" id="ARBA00023136"/>
    </source>
</evidence>
<gene>
    <name evidence="8" type="ordered locus">VS_1086</name>
</gene>
<dbReference type="PANTHER" id="PTHR12677">
    <property type="entry name" value="GOLGI APPARATUS MEMBRANE PROTEIN TVP38-RELATED"/>
    <property type="match status" value="1"/>
</dbReference>